<reference evidence="1 2" key="1">
    <citation type="journal article" date="2022" name="bioRxiv">
        <title>An ancient truncated duplication of the anti-Mullerian hormone receptor type 2 gene is a potential conserved master sex determinant in the Pangasiidae catfish family.</title>
        <authorList>
            <person name="Wen M."/>
            <person name="Pan Q."/>
            <person name="Jouanno E."/>
            <person name="Montfort J."/>
            <person name="Zahm M."/>
            <person name="Cabau C."/>
            <person name="Klopp C."/>
            <person name="Iampietro C."/>
            <person name="Roques C."/>
            <person name="Bouchez O."/>
            <person name="Castinel A."/>
            <person name="Donnadieu C."/>
            <person name="Parrinello H."/>
            <person name="Poncet C."/>
            <person name="Belmonte E."/>
            <person name="Gautier V."/>
            <person name="Avarre J.-C."/>
            <person name="Dugue R."/>
            <person name="Gustiano R."/>
            <person name="Ha T.T.T."/>
            <person name="Campet M."/>
            <person name="Sriphairoj K."/>
            <person name="Ribolli J."/>
            <person name="de Almeida F.L."/>
            <person name="Desvignes T."/>
            <person name="Postlethwait J.H."/>
            <person name="Bucao C.F."/>
            <person name="Robinson-Rechavi M."/>
            <person name="Bobe J."/>
            <person name="Herpin A."/>
            <person name="Guiguen Y."/>
        </authorList>
    </citation>
    <scope>NUCLEOTIDE SEQUENCE [LARGE SCALE GENOMIC DNA]</scope>
    <source>
        <strain evidence="1">YG-Dec2019</strain>
    </source>
</reference>
<comment type="caution">
    <text evidence="1">The sequence shown here is derived from an EMBL/GenBank/DDBJ whole genome shotgun (WGS) entry which is preliminary data.</text>
</comment>
<organism evidence="1 2">
    <name type="scientific">Pangasianodon gigas</name>
    <name type="common">Mekong giant catfish</name>
    <name type="synonym">Pangasius gigas</name>
    <dbReference type="NCBI Taxonomy" id="30993"/>
    <lineage>
        <taxon>Eukaryota</taxon>
        <taxon>Metazoa</taxon>
        <taxon>Chordata</taxon>
        <taxon>Craniata</taxon>
        <taxon>Vertebrata</taxon>
        <taxon>Euteleostomi</taxon>
        <taxon>Actinopterygii</taxon>
        <taxon>Neopterygii</taxon>
        <taxon>Teleostei</taxon>
        <taxon>Ostariophysi</taxon>
        <taxon>Siluriformes</taxon>
        <taxon>Pangasiidae</taxon>
        <taxon>Pangasianodon</taxon>
    </lineage>
</organism>
<feature type="non-terminal residue" evidence="1">
    <location>
        <position position="1"/>
    </location>
</feature>
<name>A0ACC5WUM3_PANGG</name>
<sequence>LQSDHRSLTESKNALQNQHDEDVKLIKSLQTNLSRETRLKNELILQKQKLEEDIRKMQSQISNLAEGNCGKCLPNWVQMNSTCFYFDVSSTTPSKGWKESRDECKKKGADLVIIDSKEKQEFIIKNLKELKQTFSYYNGFWIGLKDDHTEGIWKWLNDATLTEGYWMEGEPNDERGTEDCAAVYSTSNPLKAWNDAPCSHPLKWICEMEINKTF</sequence>
<evidence type="ECO:0000313" key="2">
    <source>
        <dbReference type="Proteomes" id="UP000829447"/>
    </source>
</evidence>
<gene>
    <name evidence="1" type="ORF">PGIGA_G00015470</name>
</gene>
<dbReference type="Proteomes" id="UP000829447">
    <property type="component" value="Linkage Group LG10"/>
</dbReference>
<protein>
    <submittedName>
        <fullName evidence="1">Uncharacterized protein</fullName>
    </submittedName>
</protein>
<accession>A0ACC5WUM3</accession>
<dbReference type="EMBL" id="CM040463">
    <property type="protein sequence ID" value="MCI4382474.1"/>
    <property type="molecule type" value="Genomic_DNA"/>
</dbReference>
<evidence type="ECO:0000313" key="1">
    <source>
        <dbReference type="EMBL" id="MCI4382474.1"/>
    </source>
</evidence>
<proteinExistence type="predicted"/>
<keyword evidence="2" id="KW-1185">Reference proteome</keyword>